<dbReference type="AlphaFoldDB" id="A0A2G6Q7I7"/>
<gene>
    <name evidence="1" type="ORF">CO726_24770</name>
</gene>
<accession>A0A2G6Q7I7</accession>
<organism evidence="1 2">
    <name type="scientific">Bacillus fungorum</name>
    <dbReference type="NCBI Taxonomy" id="2039284"/>
    <lineage>
        <taxon>Bacteria</taxon>
        <taxon>Bacillati</taxon>
        <taxon>Bacillota</taxon>
        <taxon>Bacilli</taxon>
        <taxon>Bacillales</taxon>
        <taxon>Bacillaceae</taxon>
        <taxon>Bacillus</taxon>
    </lineage>
</organism>
<evidence type="ECO:0000313" key="2">
    <source>
        <dbReference type="Proteomes" id="UP000228484"/>
    </source>
</evidence>
<evidence type="ECO:0000313" key="1">
    <source>
        <dbReference type="EMBL" id="PIE92783.1"/>
    </source>
</evidence>
<proteinExistence type="predicted"/>
<protein>
    <submittedName>
        <fullName evidence="1">Uncharacterized protein</fullName>
    </submittedName>
</protein>
<keyword evidence="2" id="KW-1185">Reference proteome</keyword>
<dbReference type="RefSeq" id="WP_099686015.1">
    <property type="nucleotide sequence ID" value="NZ_NWUW01000026.1"/>
</dbReference>
<name>A0A2G6Q7I7_9BACI</name>
<dbReference type="Proteomes" id="UP000228484">
    <property type="component" value="Unassembled WGS sequence"/>
</dbReference>
<dbReference type="EMBL" id="NWUW01000026">
    <property type="protein sequence ID" value="PIE92783.1"/>
    <property type="molecule type" value="Genomic_DNA"/>
</dbReference>
<sequence>MGKIEWHEATENNQGIQTIGMLEVILGSDFKRIIGYNGIIKGDKVLFENNEYTIVMVSRLGHFGLSETGKLPYTKCALPNEVIKLTTKN</sequence>
<comment type="caution">
    <text evidence="1">The sequence shown here is derived from an EMBL/GenBank/DDBJ whole genome shotgun (WGS) entry which is preliminary data.</text>
</comment>
<reference evidence="1 2" key="1">
    <citation type="submission" date="2017-09" db="EMBL/GenBank/DDBJ databases">
        <title>Biocontrol bacteria screening and application from spent mushroom substrate.</title>
        <authorList>
            <person name="Sun X."/>
        </authorList>
    </citation>
    <scope>NUCLEOTIDE SEQUENCE [LARGE SCALE GENOMIC DNA]</scope>
    <source>
        <strain evidence="1 2">100374</strain>
    </source>
</reference>